<proteinExistence type="predicted"/>
<keyword evidence="2" id="KW-1185">Reference proteome</keyword>
<name>A0A9Q3D855_9BASI</name>
<comment type="caution">
    <text evidence="1">The sequence shown here is derived from an EMBL/GenBank/DDBJ whole genome shotgun (WGS) entry which is preliminary data.</text>
</comment>
<organism evidence="1 2">
    <name type="scientific">Austropuccinia psidii MF-1</name>
    <dbReference type="NCBI Taxonomy" id="1389203"/>
    <lineage>
        <taxon>Eukaryota</taxon>
        <taxon>Fungi</taxon>
        <taxon>Dikarya</taxon>
        <taxon>Basidiomycota</taxon>
        <taxon>Pucciniomycotina</taxon>
        <taxon>Pucciniomycetes</taxon>
        <taxon>Pucciniales</taxon>
        <taxon>Sphaerophragmiaceae</taxon>
        <taxon>Austropuccinia</taxon>
    </lineage>
</organism>
<reference evidence="1" key="1">
    <citation type="submission" date="2021-03" db="EMBL/GenBank/DDBJ databases">
        <title>Draft genome sequence of rust myrtle Austropuccinia psidii MF-1, a brazilian biotype.</title>
        <authorList>
            <person name="Quecine M.C."/>
            <person name="Pachon D.M.R."/>
            <person name="Bonatelli M.L."/>
            <person name="Correr F.H."/>
            <person name="Franceschini L.M."/>
            <person name="Leite T.F."/>
            <person name="Margarido G.R.A."/>
            <person name="Almeida C.A."/>
            <person name="Ferrarezi J.A."/>
            <person name="Labate C.A."/>
        </authorList>
    </citation>
    <scope>NUCLEOTIDE SEQUENCE</scope>
    <source>
        <strain evidence="1">MF-1</strain>
    </source>
</reference>
<accession>A0A9Q3D855</accession>
<dbReference type="EMBL" id="AVOT02013215">
    <property type="protein sequence ID" value="MBW0495651.1"/>
    <property type="molecule type" value="Genomic_DNA"/>
</dbReference>
<sequence>MIHPLDAPWFLPQIYFWLPPRTQYPPSPAPSSPNSKDEACQEFTDLRPTLMIPRDIVHKSINRILLEHRQLLHMIPFVDAAHRNEMHW</sequence>
<evidence type="ECO:0000313" key="1">
    <source>
        <dbReference type="EMBL" id="MBW0495651.1"/>
    </source>
</evidence>
<protein>
    <submittedName>
        <fullName evidence="1">Uncharacterized protein</fullName>
    </submittedName>
</protein>
<dbReference type="Proteomes" id="UP000765509">
    <property type="component" value="Unassembled WGS sequence"/>
</dbReference>
<dbReference type="AlphaFoldDB" id="A0A9Q3D855"/>
<gene>
    <name evidence="1" type="ORF">O181_035366</name>
</gene>
<evidence type="ECO:0000313" key="2">
    <source>
        <dbReference type="Proteomes" id="UP000765509"/>
    </source>
</evidence>